<dbReference type="Proteomes" id="UP000021053">
    <property type="component" value="Unassembled WGS sequence"/>
</dbReference>
<dbReference type="HOGENOM" id="CLU_2860183_0_0_11"/>
<organism evidence="2 3">
    <name type="scientific">Cryptosporangium arvum DSM 44712</name>
    <dbReference type="NCBI Taxonomy" id="927661"/>
    <lineage>
        <taxon>Bacteria</taxon>
        <taxon>Bacillati</taxon>
        <taxon>Actinomycetota</taxon>
        <taxon>Actinomycetes</taxon>
        <taxon>Cryptosporangiales</taxon>
        <taxon>Cryptosporangiaceae</taxon>
        <taxon>Cryptosporangium</taxon>
    </lineage>
</organism>
<keyword evidence="3" id="KW-1185">Reference proteome</keyword>
<evidence type="ECO:0000256" key="1">
    <source>
        <dbReference type="SAM" id="SignalP"/>
    </source>
</evidence>
<comment type="caution">
    <text evidence="2">The sequence shown here is derived from an EMBL/GenBank/DDBJ whole genome shotgun (WGS) entry which is preliminary data.</text>
</comment>
<evidence type="ECO:0000313" key="2">
    <source>
        <dbReference type="EMBL" id="EXG82829.1"/>
    </source>
</evidence>
<sequence>MVRLRRVALVVVLGGLALLGVDATAARAWVPPEIVCDGVRYTLPLPPDVEPRCEIDQSIPNKWP</sequence>
<dbReference type="EMBL" id="JFBT01000001">
    <property type="protein sequence ID" value="EXG82829.1"/>
    <property type="molecule type" value="Genomic_DNA"/>
</dbReference>
<feature type="signal peptide" evidence="1">
    <location>
        <begin position="1"/>
        <end position="28"/>
    </location>
</feature>
<gene>
    <name evidence="2" type="ORF">CryarDRAFT_4030</name>
</gene>
<proteinExistence type="predicted"/>
<name>A0A010ZVY5_9ACTN</name>
<reference evidence="2 3" key="1">
    <citation type="submission" date="2013-07" db="EMBL/GenBank/DDBJ databases">
        <authorList>
            <consortium name="DOE Joint Genome Institute"/>
            <person name="Eisen J."/>
            <person name="Huntemann M."/>
            <person name="Han J."/>
            <person name="Chen A."/>
            <person name="Kyrpides N."/>
            <person name="Mavromatis K."/>
            <person name="Markowitz V."/>
            <person name="Palaniappan K."/>
            <person name="Ivanova N."/>
            <person name="Schaumberg A."/>
            <person name="Pati A."/>
            <person name="Liolios K."/>
            <person name="Nordberg H.P."/>
            <person name="Cantor M.N."/>
            <person name="Hua S.X."/>
            <person name="Woyke T."/>
        </authorList>
    </citation>
    <scope>NUCLEOTIDE SEQUENCE [LARGE SCALE GENOMIC DNA]</scope>
    <source>
        <strain evidence="2 3">DSM 44712</strain>
    </source>
</reference>
<feature type="chain" id="PRO_5001458286" evidence="1">
    <location>
        <begin position="29"/>
        <end position="64"/>
    </location>
</feature>
<keyword evidence="1" id="KW-0732">Signal</keyword>
<evidence type="ECO:0000313" key="3">
    <source>
        <dbReference type="Proteomes" id="UP000021053"/>
    </source>
</evidence>
<dbReference type="RefSeq" id="WP_035852801.1">
    <property type="nucleotide sequence ID" value="NZ_KK073874.1"/>
</dbReference>
<dbReference type="AlphaFoldDB" id="A0A010ZVY5"/>
<accession>A0A010ZVY5</accession>
<protein>
    <submittedName>
        <fullName evidence="2">Uncharacterized protein</fullName>
    </submittedName>
</protein>